<comment type="caution">
    <text evidence="2">The sequence shown here is derived from an EMBL/GenBank/DDBJ whole genome shotgun (WGS) entry which is preliminary data.</text>
</comment>
<feature type="region of interest" description="Disordered" evidence="1">
    <location>
        <begin position="1"/>
        <end position="37"/>
    </location>
</feature>
<accession>A0A4Y2EK60</accession>
<dbReference type="AlphaFoldDB" id="A0A4Y2EK60"/>
<dbReference type="Proteomes" id="UP000499080">
    <property type="component" value="Unassembled WGS sequence"/>
</dbReference>
<gene>
    <name evidence="2" type="ORF">AVEN_116703_1</name>
</gene>
<keyword evidence="3" id="KW-1185">Reference proteome</keyword>
<evidence type="ECO:0000313" key="3">
    <source>
        <dbReference type="Proteomes" id="UP000499080"/>
    </source>
</evidence>
<name>A0A4Y2EK60_ARAVE</name>
<evidence type="ECO:0000256" key="1">
    <source>
        <dbReference type="SAM" id="MobiDB-lite"/>
    </source>
</evidence>
<organism evidence="2 3">
    <name type="scientific">Araneus ventricosus</name>
    <name type="common">Orbweaver spider</name>
    <name type="synonym">Epeira ventricosa</name>
    <dbReference type="NCBI Taxonomy" id="182803"/>
    <lineage>
        <taxon>Eukaryota</taxon>
        <taxon>Metazoa</taxon>
        <taxon>Ecdysozoa</taxon>
        <taxon>Arthropoda</taxon>
        <taxon>Chelicerata</taxon>
        <taxon>Arachnida</taxon>
        <taxon>Araneae</taxon>
        <taxon>Araneomorphae</taxon>
        <taxon>Entelegynae</taxon>
        <taxon>Araneoidea</taxon>
        <taxon>Araneidae</taxon>
        <taxon>Araneus</taxon>
    </lineage>
</organism>
<sequence>MGQSPGVYNLQSESQENSQQFNVRSSWQSQVPTGQPPRQLWRSYWVSLLFIYDYKEKLVAQHSTDLDFLFLQTSVISIPVKLKKSYRMVSTPIGTSKSNSNFPG</sequence>
<evidence type="ECO:0000313" key="2">
    <source>
        <dbReference type="EMBL" id="GBM28689.1"/>
    </source>
</evidence>
<proteinExistence type="predicted"/>
<reference evidence="2 3" key="1">
    <citation type="journal article" date="2019" name="Sci. Rep.">
        <title>Orb-weaving spider Araneus ventricosus genome elucidates the spidroin gene catalogue.</title>
        <authorList>
            <person name="Kono N."/>
            <person name="Nakamura H."/>
            <person name="Ohtoshi R."/>
            <person name="Moran D.A.P."/>
            <person name="Shinohara A."/>
            <person name="Yoshida Y."/>
            <person name="Fujiwara M."/>
            <person name="Mori M."/>
            <person name="Tomita M."/>
            <person name="Arakawa K."/>
        </authorList>
    </citation>
    <scope>NUCLEOTIDE SEQUENCE [LARGE SCALE GENOMIC DNA]</scope>
</reference>
<feature type="compositionally biased region" description="Low complexity" evidence="1">
    <location>
        <begin position="11"/>
        <end position="20"/>
    </location>
</feature>
<protein>
    <submittedName>
        <fullName evidence="2">Uncharacterized protein</fullName>
    </submittedName>
</protein>
<feature type="compositionally biased region" description="Polar residues" evidence="1">
    <location>
        <begin position="21"/>
        <end position="33"/>
    </location>
</feature>
<dbReference type="EMBL" id="BGPR01000617">
    <property type="protein sequence ID" value="GBM28689.1"/>
    <property type="molecule type" value="Genomic_DNA"/>
</dbReference>